<dbReference type="EMBL" id="JAJEWP010000001">
    <property type="protein sequence ID" value="MCC2615509.1"/>
    <property type="molecule type" value="Genomic_DNA"/>
</dbReference>
<organism evidence="4 5">
    <name type="scientific">Fluctibacter halophilus</name>
    <dbReference type="NCBI Taxonomy" id="226011"/>
    <lineage>
        <taxon>Bacteria</taxon>
        <taxon>Pseudomonadati</taxon>
        <taxon>Pseudomonadota</taxon>
        <taxon>Gammaproteobacteria</taxon>
        <taxon>Alteromonadales</taxon>
        <taxon>Alteromonadaceae</taxon>
        <taxon>Fluctibacter</taxon>
    </lineage>
</organism>
<gene>
    <name evidence="4" type="ORF">LJ739_04550</name>
</gene>
<keyword evidence="5" id="KW-1185">Reference proteome</keyword>
<sequence>MRQGRVTLILRICALVAGLVATVMLPPWSLLFAWLAPLPDSVDKEVQHALEHGFDGIIVYVEQGGQPPSVYSAGWHDREARIPAKGDALFKIASINKLYLAVAAVKLVEQSRLSLDVTLSEYFPRWAGRIPYADKITVRHLIQHRSGLANFTDTPGYWQDPPANSDDALALIFDQPASFAPGQTYGYSNTNYLLIGALIEHTTGQPYQRFIDKAILGPLALYNTFHALDEVDISRVMGGYYVGLDENLKTTDYGSMLATAADVGRFIRALNDGSVFSGQEQAIYDDVYVYEHTGLIPGYQSIARYHPDIDAVVVQFINTTDFSDYTHWALSERVYSRIIEILRRQQALQKQDE</sequence>
<dbReference type="Gene3D" id="3.40.710.10">
    <property type="entry name" value="DD-peptidase/beta-lactamase superfamily"/>
    <property type="match status" value="1"/>
</dbReference>
<keyword evidence="2" id="KW-0472">Membrane</keyword>
<dbReference type="InterPro" id="IPR001466">
    <property type="entry name" value="Beta-lactam-related"/>
</dbReference>
<dbReference type="Proteomes" id="UP001520878">
    <property type="component" value="Unassembled WGS sequence"/>
</dbReference>
<keyword evidence="2" id="KW-0812">Transmembrane</keyword>
<comment type="caution">
    <text evidence="4">The sequence shown here is derived from an EMBL/GenBank/DDBJ whole genome shotgun (WGS) entry which is preliminary data.</text>
</comment>
<dbReference type="InterPro" id="IPR012338">
    <property type="entry name" value="Beta-lactam/transpept-like"/>
</dbReference>
<accession>A0ABS8G4I9</accession>
<name>A0ABS8G4I9_9ALTE</name>
<dbReference type="PANTHER" id="PTHR43283:SF11">
    <property type="entry name" value="BETA-LACTAMASE-RELATED DOMAIN-CONTAINING PROTEIN"/>
    <property type="match status" value="1"/>
</dbReference>
<dbReference type="InterPro" id="IPR050789">
    <property type="entry name" value="Diverse_Enzym_Activities"/>
</dbReference>
<reference evidence="4 5" key="1">
    <citation type="submission" date="2021-10" db="EMBL/GenBank/DDBJ databases">
        <title>Draft genome of Aestuariibacter halophilus JC2043.</title>
        <authorList>
            <person name="Emsley S.A."/>
            <person name="Pfannmuller K.M."/>
            <person name="Ushijima B."/>
            <person name="Saw J.H."/>
            <person name="Videau P."/>
        </authorList>
    </citation>
    <scope>NUCLEOTIDE SEQUENCE [LARGE SCALE GENOMIC DNA]</scope>
    <source>
        <strain evidence="4 5">JC2043</strain>
    </source>
</reference>
<feature type="transmembrane region" description="Helical" evidence="2">
    <location>
        <begin position="12"/>
        <end position="35"/>
    </location>
</feature>
<evidence type="ECO:0000313" key="5">
    <source>
        <dbReference type="Proteomes" id="UP001520878"/>
    </source>
</evidence>
<protein>
    <submittedName>
        <fullName evidence="4">Beta-lactamase family protein</fullName>
    </submittedName>
</protein>
<evidence type="ECO:0000259" key="3">
    <source>
        <dbReference type="Pfam" id="PF00144"/>
    </source>
</evidence>
<evidence type="ECO:0000256" key="2">
    <source>
        <dbReference type="SAM" id="Phobius"/>
    </source>
</evidence>
<proteinExistence type="predicted"/>
<evidence type="ECO:0000313" key="4">
    <source>
        <dbReference type="EMBL" id="MCC2615509.1"/>
    </source>
</evidence>
<feature type="domain" description="Beta-lactamase-related" evidence="3">
    <location>
        <begin position="43"/>
        <end position="281"/>
    </location>
</feature>
<dbReference type="SUPFAM" id="SSF56601">
    <property type="entry name" value="beta-lactamase/transpeptidase-like"/>
    <property type="match status" value="1"/>
</dbReference>
<keyword evidence="2" id="KW-1133">Transmembrane helix</keyword>
<dbReference type="Pfam" id="PF00144">
    <property type="entry name" value="Beta-lactamase"/>
    <property type="match status" value="1"/>
</dbReference>
<keyword evidence="1" id="KW-0378">Hydrolase</keyword>
<evidence type="ECO:0000256" key="1">
    <source>
        <dbReference type="ARBA" id="ARBA00022801"/>
    </source>
</evidence>
<dbReference type="PANTHER" id="PTHR43283">
    <property type="entry name" value="BETA-LACTAMASE-RELATED"/>
    <property type="match status" value="1"/>
</dbReference>